<gene>
    <name evidence="2" type="ORF">AFUS01_LOCUS28450</name>
</gene>
<evidence type="ECO:0000256" key="1">
    <source>
        <dbReference type="SAM" id="Phobius"/>
    </source>
</evidence>
<dbReference type="Proteomes" id="UP000708208">
    <property type="component" value="Unassembled WGS sequence"/>
</dbReference>
<organism evidence="2 3">
    <name type="scientific">Allacma fusca</name>
    <dbReference type="NCBI Taxonomy" id="39272"/>
    <lineage>
        <taxon>Eukaryota</taxon>
        <taxon>Metazoa</taxon>
        <taxon>Ecdysozoa</taxon>
        <taxon>Arthropoda</taxon>
        <taxon>Hexapoda</taxon>
        <taxon>Collembola</taxon>
        <taxon>Symphypleona</taxon>
        <taxon>Sminthuridae</taxon>
        <taxon>Allacma</taxon>
    </lineage>
</organism>
<proteinExistence type="predicted"/>
<dbReference type="EMBL" id="CAJVCH010406868">
    <property type="protein sequence ID" value="CAG7817912.1"/>
    <property type="molecule type" value="Genomic_DNA"/>
</dbReference>
<dbReference type="AlphaFoldDB" id="A0A8J2KK20"/>
<keyword evidence="1" id="KW-0812">Transmembrane</keyword>
<accession>A0A8J2KK20</accession>
<name>A0A8J2KK20_9HEXA</name>
<evidence type="ECO:0000313" key="3">
    <source>
        <dbReference type="Proteomes" id="UP000708208"/>
    </source>
</evidence>
<sequence length="172" mass="19874">FLYSAILTATTSLLAVDDAVLHSFYDRQYKPSSNFVQEFKLTYTGYRRTLEIQLGISCLMLSGYVMLLIATMTIIRQRLRELLSLGQPLAVGISIPIQITLKLYFYLKLDKGTISNYFLFLDAYFLICSVGLYKNLRAEKFQLKNIDALEFPEYPPDRVKNLPLIYLTSRKE</sequence>
<keyword evidence="1" id="KW-0472">Membrane</keyword>
<feature type="transmembrane region" description="Helical" evidence="1">
    <location>
        <begin position="82"/>
        <end position="105"/>
    </location>
</feature>
<evidence type="ECO:0000313" key="2">
    <source>
        <dbReference type="EMBL" id="CAG7817912.1"/>
    </source>
</evidence>
<feature type="non-terminal residue" evidence="2">
    <location>
        <position position="1"/>
    </location>
</feature>
<feature type="transmembrane region" description="Helical" evidence="1">
    <location>
        <begin position="117"/>
        <end position="136"/>
    </location>
</feature>
<keyword evidence="1" id="KW-1133">Transmembrane helix</keyword>
<keyword evidence="3" id="KW-1185">Reference proteome</keyword>
<comment type="caution">
    <text evidence="2">The sequence shown here is derived from an EMBL/GenBank/DDBJ whole genome shotgun (WGS) entry which is preliminary data.</text>
</comment>
<feature type="non-terminal residue" evidence="2">
    <location>
        <position position="172"/>
    </location>
</feature>
<protein>
    <submittedName>
        <fullName evidence="2">Uncharacterized protein</fullName>
    </submittedName>
</protein>
<reference evidence="2" key="1">
    <citation type="submission" date="2021-06" db="EMBL/GenBank/DDBJ databases">
        <authorList>
            <person name="Hodson N. C."/>
            <person name="Mongue J. A."/>
            <person name="Jaron S. K."/>
        </authorList>
    </citation>
    <scope>NUCLEOTIDE SEQUENCE</scope>
</reference>
<feature type="transmembrane region" description="Helical" evidence="1">
    <location>
        <begin position="52"/>
        <end position="75"/>
    </location>
</feature>